<sequence>MKYLLLFLSLASVKIIKAQQAFPVIRANSKSVTIKDGAFLDRNVWTLTPGARPDVYTADRTRKTKWVVFYTDLDSIRVKVKPGSRYDFVILLNGKDSCYTRIQSTITPEKIEQSMVKRHDTIPFTLTTYNAIGVKAIINEKDTLTMHFDVSSFDFRLTRDAVATKLNAANKKVTSIRIAGLKWVNPEVVTTSFTAHEMDGRFGWNLFEGQQVEINYDRNLLIVHSGKFPKVPRGYMKSKLNFIRSFVSISGVVGLNGKNSSGDFILDTGADQAMILDSAWAANQKLVEKLSLIKTLTFKDPRGAKYETKIVSVPTFTISGLSLRNVPGSILGGRNPSGFDINFLGNDLLKRFNTILDFKNDVIYLKANTHFSLPYRHSS</sequence>
<organism evidence="1 2">
    <name type="scientific">Mucilaginibacter pocheonensis</name>
    <dbReference type="NCBI Taxonomy" id="398050"/>
    <lineage>
        <taxon>Bacteria</taxon>
        <taxon>Pseudomonadati</taxon>
        <taxon>Bacteroidota</taxon>
        <taxon>Sphingobacteriia</taxon>
        <taxon>Sphingobacteriales</taxon>
        <taxon>Sphingobacteriaceae</taxon>
        <taxon>Mucilaginibacter</taxon>
    </lineage>
</organism>
<dbReference type="RefSeq" id="WP_310095789.1">
    <property type="nucleotide sequence ID" value="NZ_JAVDUU010000002.1"/>
</dbReference>
<evidence type="ECO:0008006" key="3">
    <source>
        <dbReference type="Google" id="ProtNLM"/>
    </source>
</evidence>
<accession>A0ABU1TAW5</accession>
<dbReference type="InterPro" id="IPR021109">
    <property type="entry name" value="Peptidase_aspartic_dom_sf"/>
</dbReference>
<name>A0ABU1TAW5_9SPHI</name>
<gene>
    <name evidence="1" type="ORF">J2W55_002350</name>
</gene>
<evidence type="ECO:0000313" key="1">
    <source>
        <dbReference type="EMBL" id="MDR6942508.1"/>
    </source>
</evidence>
<comment type="caution">
    <text evidence="1">The sequence shown here is derived from an EMBL/GenBank/DDBJ whole genome shotgun (WGS) entry which is preliminary data.</text>
</comment>
<protein>
    <recommendedName>
        <fullName evidence="3">Aspartyl protease</fullName>
    </recommendedName>
</protein>
<evidence type="ECO:0000313" key="2">
    <source>
        <dbReference type="Proteomes" id="UP001247620"/>
    </source>
</evidence>
<dbReference type="EMBL" id="JAVDUU010000002">
    <property type="protein sequence ID" value="MDR6942508.1"/>
    <property type="molecule type" value="Genomic_DNA"/>
</dbReference>
<reference evidence="1 2" key="1">
    <citation type="submission" date="2023-07" db="EMBL/GenBank/DDBJ databases">
        <title>Sorghum-associated microbial communities from plants grown in Nebraska, USA.</title>
        <authorList>
            <person name="Schachtman D."/>
        </authorList>
    </citation>
    <scope>NUCLEOTIDE SEQUENCE [LARGE SCALE GENOMIC DNA]</scope>
    <source>
        <strain evidence="1 2">3262</strain>
    </source>
</reference>
<proteinExistence type="predicted"/>
<keyword evidence="2" id="KW-1185">Reference proteome</keyword>
<dbReference type="Proteomes" id="UP001247620">
    <property type="component" value="Unassembled WGS sequence"/>
</dbReference>
<dbReference type="Gene3D" id="2.40.70.10">
    <property type="entry name" value="Acid Proteases"/>
    <property type="match status" value="1"/>
</dbReference>